<reference evidence="3 4" key="1">
    <citation type="submission" date="2019-02" db="EMBL/GenBank/DDBJ databases">
        <title>Deep-cultivation of Planctomycetes and their phenomic and genomic characterization uncovers novel biology.</title>
        <authorList>
            <person name="Wiegand S."/>
            <person name="Jogler M."/>
            <person name="Boedeker C."/>
            <person name="Pinto D."/>
            <person name="Vollmers J."/>
            <person name="Rivas-Marin E."/>
            <person name="Kohn T."/>
            <person name="Peeters S.H."/>
            <person name="Heuer A."/>
            <person name="Rast P."/>
            <person name="Oberbeckmann S."/>
            <person name="Bunk B."/>
            <person name="Jeske O."/>
            <person name="Meyerdierks A."/>
            <person name="Storesund J.E."/>
            <person name="Kallscheuer N."/>
            <person name="Luecker S."/>
            <person name="Lage O.M."/>
            <person name="Pohl T."/>
            <person name="Merkel B.J."/>
            <person name="Hornburger P."/>
            <person name="Mueller R.-W."/>
            <person name="Bruemmer F."/>
            <person name="Labrenz M."/>
            <person name="Spormann A.M."/>
            <person name="Op Den Camp H."/>
            <person name="Overmann J."/>
            <person name="Amann R."/>
            <person name="Jetten M.S.M."/>
            <person name="Mascher T."/>
            <person name="Medema M.H."/>
            <person name="Devos D.P."/>
            <person name="Kaster A.-K."/>
            <person name="Ovreas L."/>
            <person name="Rohde M."/>
            <person name="Galperin M.Y."/>
            <person name="Jogler C."/>
        </authorList>
    </citation>
    <scope>NUCLEOTIDE SEQUENCE [LARGE SCALE GENOMIC DNA]</scope>
    <source>
        <strain evidence="3 4">Pla111</strain>
    </source>
</reference>
<dbReference type="InterPro" id="IPR043167">
    <property type="entry name" value="LpxI_C_sf"/>
</dbReference>
<dbReference type="InterPro" id="IPR041255">
    <property type="entry name" value="LpxI_N"/>
</dbReference>
<organism evidence="3 4">
    <name type="scientific">Botrimarina hoheduenensis</name>
    <dbReference type="NCBI Taxonomy" id="2528000"/>
    <lineage>
        <taxon>Bacteria</taxon>
        <taxon>Pseudomonadati</taxon>
        <taxon>Planctomycetota</taxon>
        <taxon>Planctomycetia</taxon>
        <taxon>Pirellulales</taxon>
        <taxon>Lacipirellulaceae</taxon>
        <taxon>Botrimarina</taxon>
    </lineage>
</organism>
<dbReference type="Pfam" id="PF17930">
    <property type="entry name" value="LpxI_N"/>
    <property type="match status" value="1"/>
</dbReference>
<dbReference type="InterPro" id="IPR053174">
    <property type="entry name" value="LpxI"/>
</dbReference>
<dbReference type="RefSeq" id="WP_146574870.1">
    <property type="nucleotide sequence ID" value="NZ_SJPH01000006.1"/>
</dbReference>
<keyword evidence="4" id="KW-1185">Reference proteome</keyword>
<dbReference type="PANTHER" id="PTHR39962:SF1">
    <property type="entry name" value="LPXI FAMILY PROTEIN"/>
    <property type="match status" value="1"/>
</dbReference>
<accession>A0A5C5VY66</accession>
<evidence type="ECO:0000313" key="4">
    <source>
        <dbReference type="Proteomes" id="UP000318995"/>
    </source>
</evidence>
<dbReference type="AlphaFoldDB" id="A0A5C5VY66"/>
<dbReference type="Proteomes" id="UP000318995">
    <property type="component" value="Unassembled WGS sequence"/>
</dbReference>
<proteinExistence type="predicted"/>
<dbReference type="Pfam" id="PF06230">
    <property type="entry name" value="LpxI_C"/>
    <property type="match status" value="1"/>
</dbReference>
<evidence type="ECO:0008006" key="5">
    <source>
        <dbReference type="Google" id="ProtNLM"/>
    </source>
</evidence>
<gene>
    <name evidence="3" type="ORF">Pla111_26420</name>
</gene>
<protein>
    <recommendedName>
        <fullName evidence="5">DUF1009 domain-containing protein</fullName>
    </recommendedName>
</protein>
<feature type="domain" description="LpxI N-terminal" evidence="2">
    <location>
        <begin position="25"/>
        <end position="163"/>
    </location>
</feature>
<dbReference type="OrthoDB" id="9789836at2"/>
<name>A0A5C5VY66_9BACT</name>
<dbReference type="InterPro" id="IPR010415">
    <property type="entry name" value="LpxI_C"/>
</dbReference>
<comment type="caution">
    <text evidence="3">The sequence shown here is derived from an EMBL/GenBank/DDBJ whole genome shotgun (WGS) entry which is preliminary data.</text>
</comment>
<dbReference type="Gene3D" id="3.40.50.20">
    <property type="match status" value="1"/>
</dbReference>
<dbReference type="PANTHER" id="PTHR39962">
    <property type="entry name" value="BLL4848 PROTEIN"/>
    <property type="match status" value="1"/>
</dbReference>
<evidence type="ECO:0000259" key="2">
    <source>
        <dbReference type="Pfam" id="PF17930"/>
    </source>
</evidence>
<dbReference type="Gene3D" id="3.40.140.80">
    <property type="match status" value="1"/>
</dbReference>
<feature type="domain" description="LpxI C-terminal" evidence="1">
    <location>
        <begin position="166"/>
        <end position="296"/>
    </location>
</feature>
<evidence type="ECO:0000313" key="3">
    <source>
        <dbReference type="EMBL" id="TWT42669.1"/>
    </source>
</evidence>
<sequence>MPVSFSSPSRLRSLGDTRVQAGETVGLLAAWGTFPFEVARAMRAAGLRVCCLGVRRHADPTIRHQVDEFHWIGAGQLGGAIARFRRAGVRHATMAGKFHKVELYRPWAWARYLPDWTAVRTFYPYLISFTGDRRDDTLLTAFVEAFAAGGVIMGPATDYAPELLAPAGTLAGSSPGERDWADIRFGWELAKQMGGLDVGQSVCVKDRAVIAVEAIEGTDRCIARAGELCRSGGFTVVKVAKPRQDMRFDVPTVGVGTLESIRVAGGRRLVIEAGKTILLDRSRFAQEAERLGISVVSVTAEELAGQRRTA</sequence>
<dbReference type="EMBL" id="SJPH01000006">
    <property type="protein sequence ID" value="TWT42669.1"/>
    <property type="molecule type" value="Genomic_DNA"/>
</dbReference>
<evidence type="ECO:0000259" key="1">
    <source>
        <dbReference type="Pfam" id="PF06230"/>
    </source>
</evidence>